<dbReference type="InterPro" id="IPR014867">
    <property type="entry name" value="Spore_coat_CotH_CotH2/3/7"/>
</dbReference>
<proteinExistence type="predicted"/>
<dbReference type="Pfam" id="PF08757">
    <property type="entry name" value="CotH"/>
    <property type="match status" value="1"/>
</dbReference>
<dbReference type="EMBL" id="FOIQ01000007">
    <property type="protein sequence ID" value="SEW27183.1"/>
    <property type="molecule type" value="Genomic_DNA"/>
</dbReference>
<evidence type="ECO:0000313" key="3">
    <source>
        <dbReference type="Proteomes" id="UP000199373"/>
    </source>
</evidence>
<accession>A0A1I0QJH4</accession>
<feature type="compositionally biased region" description="Basic and acidic residues" evidence="1">
    <location>
        <begin position="36"/>
        <end position="60"/>
    </location>
</feature>
<gene>
    <name evidence="2" type="ORF">SAMN04487850_2475</name>
</gene>
<feature type="region of interest" description="Disordered" evidence="1">
    <location>
        <begin position="36"/>
        <end position="61"/>
    </location>
</feature>
<dbReference type="AlphaFoldDB" id="A0A1I0QJH4"/>
<name>A0A1I0QJH4_9BACT</name>
<organism evidence="2 3">
    <name type="scientific">Prevotella aff. ruminicola Tc2-24</name>
    <dbReference type="NCBI Taxonomy" id="81582"/>
    <lineage>
        <taxon>Bacteria</taxon>
        <taxon>Pseudomonadati</taxon>
        <taxon>Bacteroidota</taxon>
        <taxon>Bacteroidia</taxon>
        <taxon>Bacteroidales</taxon>
        <taxon>Prevotellaceae</taxon>
        <taxon>Prevotella</taxon>
    </lineage>
</organism>
<evidence type="ECO:0000313" key="2">
    <source>
        <dbReference type="EMBL" id="SEW27183.1"/>
    </source>
</evidence>
<reference evidence="2 3" key="1">
    <citation type="submission" date="2016-10" db="EMBL/GenBank/DDBJ databases">
        <authorList>
            <person name="de Groot N.N."/>
        </authorList>
    </citation>
    <scope>NUCLEOTIDE SEQUENCE [LARGE SCALE GENOMIC DNA]</scope>
    <source>
        <strain evidence="2 3">TC2-24</strain>
    </source>
</reference>
<dbReference type="RefSeq" id="WP_091901930.1">
    <property type="nucleotide sequence ID" value="NZ_FOIQ01000007.1"/>
</dbReference>
<sequence>MRKIVFFAIIVLCLTSCKEDLSDYFERMDLREEANKRQKERNEQQAKRNEEQAKWNEEQAQRNADQAALNRGLRLQWEELAKKLDSLEAVRAVVPPVEPKLLSVTFAKAENPKLSADIKCEIVDDNTIECWLPGIVTEKQLIPQFTFDGTMVTIDGIEAVSGETKFNFKKPLKVTVMTSDKMVHYLMYVHSYTGLPILYINTAGQQEVTSKEYYIDASVKLVEDVRTRSAGDVTEAVGHIKGRGNSTWGLPKKPYRLKFDEKVSFLGEHKDKSWVLIPNWTDKSMLRNALSFYLGKMSNMDWTPCYHFVEVIFNGRYDGTYLLTEKVKVSNHRVAVGDDGFLLECNNWADREDDATYFHTTYVDPAIVIKEPEDVQYDDANYTYIVNYMSTLERTLFSSSFTNPSTGWQKYMDMDSFVDWYLIHEIAKNVDCMFNFSTFMHLERGGKLKMGPLWDFDIAYGNLKESGSSYLKWISPQGNLLTQTKWYSRLMKDPAFVARLKERFDFFYKHRNDVFMFLNDYADYLRYSVIENEDRWGTLYHYTYKNADIWGSYKNEVQDLKEWLNTRFEWMKSEYDKL</sequence>
<keyword evidence="3" id="KW-1185">Reference proteome</keyword>
<protein>
    <submittedName>
        <fullName evidence="2">CotH protein</fullName>
    </submittedName>
</protein>
<evidence type="ECO:0000256" key="1">
    <source>
        <dbReference type="SAM" id="MobiDB-lite"/>
    </source>
</evidence>
<dbReference type="Proteomes" id="UP000199373">
    <property type="component" value="Unassembled WGS sequence"/>
</dbReference>